<dbReference type="Proteomes" id="UP001139179">
    <property type="component" value="Unassembled WGS sequence"/>
</dbReference>
<dbReference type="InterPro" id="IPR029058">
    <property type="entry name" value="AB_hydrolase_fold"/>
</dbReference>
<comment type="caution">
    <text evidence="2">The sequence shown here is derived from an EMBL/GenBank/DDBJ whole genome shotgun (WGS) entry which is preliminary data.</text>
</comment>
<dbReference type="RefSeq" id="WP_251223173.1">
    <property type="nucleotide sequence ID" value="NZ_JAMBOL010000007.1"/>
</dbReference>
<keyword evidence="2" id="KW-0378">Hydrolase</keyword>
<dbReference type="Gene3D" id="3.40.50.1820">
    <property type="entry name" value="alpha/beta hydrolase"/>
    <property type="match status" value="1"/>
</dbReference>
<proteinExistence type="predicted"/>
<name>A0A9X2DSE9_9BACI</name>
<accession>A0A9X2DSE9</accession>
<dbReference type="SUPFAM" id="SSF53474">
    <property type="entry name" value="alpha/beta-Hydrolases"/>
    <property type="match status" value="1"/>
</dbReference>
<dbReference type="InterPro" id="IPR022742">
    <property type="entry name" value="Hydrolase_4"/>
</dbReference>
<reference evidence="2" key="1">
    <citation type="submission" date="2022-05" db="EMBL/GenBank/DDBJ databases">
        <title>Comparative Genomics of Spacecraft Associated Microbes.</title>
        <authorList>
            <person name="Tran M.T."/>
            <person name="Wright A."/>
            <person name="Seuylemezian A."/>
            <person name="Eisen J."/>
            <person name="Coil D."/>
        </authorList>
    </citation>
    <scope>NUCLEOTIDE SEQUENCE</scope>
    <source>
        <strain evidence="2">214.1.1</strain>
    </source>
</reference>
<feature type="domain" description="Serine aminopeptidase S33" evidence="1">
    <location>
        <begin position="58"/>
        <end position="282"/>
    </location>
</feature>
<dbReference type="PANTHER" id="PTHR11614">
    <property type="entry name" value="PHOSPHOLIPASE-RELATED"/>
    <property type="match status" value="1"/>
</dbReference>
<evidence type="ECO:0000259" key="1">
    <source>
        <dbReference type="Pfam" id="PF12146"/>
    </source>
</evidence>
<protein>
    <submittedName>
        <fullName evidence="2">Alpha/beta hydrolase</fullName>
    </submittedName>
</protein>
<dbReference type="InterPro" id="IPR051044">
    <property type="entry name" value="MAG_DAG_Lipase"/>
</dbReference>
<dbReference type="GO" id="GO:0016787">
    <property type="term" value="F:hydrolase activity"/>
    <property type="evidence" value="ECO:0007669"/>
    <property type="project" value="UniProtKB-KW"/>
</dbReference>
<dbReference type="EMBL" id="JAMBOL010000007">
    <property type="protein sequence ID" value="MCM3714388.1"/>
    <property type="molecule type" value="Genomic_DNA"/>
</dbReference>
<gene>
    <name evidence="2" type="ORF">M3202_09845</name>
</gene>
<sequence length="303" mass="34889">MSPAFAEEQPELAEAIARYRAFYHLPATQCTHQYGYITTTGKQRVFVQRFAPDSKGKQETVLLLHGYLDHLGSLSKTIHFLVEEGYTVVGFDLRGHGLSTGDRATIKQFKEYEADLHCVYEQVLAGRQPVHLLGHSTGATVGLHYLQRRREAFDKVILIAPLLRPYMWRLSTVGMSFGKRYIKKLKRVFTKNSTDQAYLTFTKADPLQERKLPLDWLVALKQMIDGENKRHPADEELVFLMIQGDRDRTVDGRYGRSWAIAHYPQSTFVLMNGGRHQLLNEEAVIRTQTFRLIAHYLRHKQGE</sequence>
<organism evidence="2 3">
    <name type="scientific">Halalkalibacter oceani</name>
    <dbReference type="NCBI Taxonomy" id="1653776"/>
    <lineage>
        <taxon>Bacteria</taxon>
        <taxon>Bacillati</taxon>
        <taxon>Bacillota</taxon>
        <taxon>Bacilli</taxon>
        <taxon>Bacillales</taxon>
        <taxon>Bacillaceae</taxon>
        <taxon>Halalkalibacter</taxon>
    </lineage>
</organism>
<evidence type="ECO:0000313" key="2">
    <source>
        <dbReference type="EMBL" id="MCM3714388.1"/>
    </source>
</evidence>
<dbReference type="AlphaFoldDB" id="A0A9X2DSE9"/>
<evidence type="ECO:0000313" key="3">
    <source>
        <dbReference type="Proteomes" id="UP001139179"/>
    </source>
</evidence>
<keyword evidence="3" id="KW-1185">Reference proteome</keyword>
<dbReference type="Pfam" id="PF12146">
    <property type="entry name" value="Hydrolase_4"/>
    <property type="match status" value="1"/>
</dbReference>